<reference evidence="1 2" key="1">
    <citation type="submission" date="2019-05" db="EMBL/GenBank/DDBJ databases">
        <title>Genome sequences of Thalassotalea litorea 1K03283.</title>
        <authorList>
            <person name="Zhang D."/>
        </authorList>
    </citation>
    <scope>NUCLEOTIDE SEQUENCE [LARGE SCALE GENOMIC DNA]</scope>
    <source>
        <strain evidence="1 2">MCCC 1K03283</strain>
    </source>
</reference>
<dbReference type="AlphaFoldDB" id="A0A5R9IHS4"/>
<dbReference type="OrthoDB" id="6400467at2"/>
<protein>
    <submittedName>
        <fullName evidence="1">Uncharacterized protein</fullName>
    </submittedName>
</protein>
<dbReference type="RefSeq" id="WP_138319760.1">
    <property type="nucleotide sequence ID" value="NZ_VCBC01000008.1"/>
</dbReference>
<name>A0A5R9IHS4_9GAMM</name>
<proteinExistence type="predicted"/>
<evidence type="ECO:0000313" key="2">
    <source>
        <dbReference type="Proteomes" id="UP000307790"/>
    </source>
</evidence>
<gene>
    <name evidence="1" type="ORF">FE810_09185</name>
</gene>
<evidence type="ECO:0000313" key="1">
    <source>
        <dbReference type="EMBL" id="TLU65090.1"/>
    </source>
</evidence>
<keyword evidence="2" id="KW-1185">Reference proteome</keyword>
<dbReference type="Proteomes" id="UP000307790">
    <property type="component" value="Unassembled WGS sequence"/>
</dbReference>
<dbReference type="EMBL" id="VCBC01000008">
    <property type="protein sequence ID" value="TLU65090.1"/>
    <property type="molecule type" value="Genomic_DNA"/>
</dbReference>
<comment type="caution">
    <text evidence="1">The sequence shown here is derived from an EMBL/GenBank/DDBJ whole genome shotgun (WGS) entry which is preliminary data.</text>
</comment>
<organism evidence="1 2">
    <name type="scientific">Thalassotalea litorea</name>
    <dbReference type="NCBI Taxonomy" id="2020715"/>
    <lineage>
        <taxon>Bacteria</taxon>
        <taxon>Pseudomonadati</taxon>
        <taxon>Pseudomonadota</taxon>
        <taxon>Gammaproteobacteria</taxon>
        <taxon>Alteromonadales</taxon>
        <taxon>Colwelliaceae</taxon>
        <taxon>Thalassotalea</taxon>
    </lineage>
</organism>
<sequence length="134" mass="14668">MTVLKNALLNEKLLTAEIKKLSVEEKVQVKKVLTSVTNKLKLPSQKLLSALKSEGFEFSDIVGSGATKPVKPSAKRAPRKLVLENQSFAIINEQKKELAHAVGRGVTSYKEKGYEVVKYGELSSALQKVAKGMI</sequence>
<accession>A0A5R9IHS4</accession>